<evidence type="ECO:0000256" key="9">
    <source>
        <dbReference type="ARBA" id="ARBA00022848"/>
    </source>
</evidence>
<evidence type="ECO:0000256" key="7">
    <source>
        <dbReference type="ARBA" id="ARBA00022723"/>
    </source>
</evidence>
<evidence type="ECO:0000256" key="10">
    <source>
        <dbReference type="ARBA" id="ARBA00023002"/>
    </source>
</evidence>
<keyword evidence="12 15" id="KW-0503">Monooxygenase</keyword>
<name>A0A182VYH6_9DIPT</name>
<evidence type="ECO:0000256" key="14">
    <source>
        <dbReference type="PIRSR" id="PIRSR602401-1"/>
    </source>
</evidence>
<dbReference type="GO" id="GO:0005789">
    <property type="term" value="C:endoplasmic reticulum membrane"/>
    <property type="evidence" value="ECO:0007669"/>
    <property type="project" value="UniProtKB-SubCell"/>
</dbReference>
<dbReference type="SUPFAM" id="SSF48264">
    <property type="entry name" value="Cytochrome P450"/>
    <property type="match status" value="1"/>
</dbReference>
<evidence type="ECO:0000256" key="15">
    <source>
        <dbReference type="RuleBase" id="RU000461"/>
    </source>
</evidence>
<evidence type="ECO:0000256" key="11">
    <source>
        <dbReference type="ARBA" id="ARBA00023004"/>
    </source>
</evidence>
<comment type="function">
    <text evidence="2">May be involved in the metabolism of insect hormones and in the breakdown of synthetic insecticides.</text>
</comment>
<dbReference type="InterPro" id="IPR050196">
    <property type="entry name" value="Cytochrome_P450_Monoox"/>
</dbReference>
<evidence type="ECO:0000256" key="6">
    <source>
        <dbReference type="ARBA" id="ARBA00022617"/>
    </source>
</evidence>
<dbReference type="PROSITE" id="PS00086">
    <property type="entry name" value="CYTOCHROME_P450"/>
    <property type="match status" value="1"/>
</dbReference>
<evidence type="ECO:0000256" key="3">
    <source>
        <dbReference type="ARBA" id="ARBA00004174"/>
    </source>
</evidence>
<dbReference type="InterPro" id="IPR017972">
    <property type="entry name" value="Cyt_P450_CS"/>
</dbReference>
<evidence type="ECO:0000256" key="2">
    <source>
        <dbReference type="ARBA" id="ARBA00003690"/>
    </source>
</evidence>
<dbReference type="STRING" id="112268.A0A182VYH6"/>
<reference evidence="16" key="2">
    <citation type="submission" date="2020-05" db="UniProtKB">
        <authorList>
            <consortium name="EnsemblMetazoa"/>
        </authorList>
    </citation>
    <scope>IDENTIFICATION</scope>
    <source>
        <strain evidence="16">MINIMUS1</strain>
    </source>
</reference>
<organism evidence="16 17">
    <name type="scientific">Anopheles minimus</name>
    <dbReference type="NCBI Taxonomy" id="112268"/>
    <lineage>
        <taxon>Eukaryota</taxon>
        <taxon>Metazoa</taxon>
        <taxon>Ecdysozoa</taxon>
        <taxon>Arthropoda</taxon>
        <taxon>Hexapoda</taxon>
        <taxon>Insecta</taxon>
        <taxon>Pterygota</taxon>
        <taxon>Neoptera</taxon>
        <taxon>Endopterygota</taxon>
        <taxon>Diptera</taxon>
        <taxon>Nematocera</taxon>
        <taxon>Culicoidea</taxon>
        <taxon>Culicidae</taxon>
        <taxon>Anophelinae</taxon>
        <taxon>Anopheles</taxon>
    </lineage>
</organism>
<evidence type="ECO:0000313" key="16">
    <source>
        <dbReference type="EnsemblMetazoa" id="AMIN003126-PA"/>
    </source>
</evidence>
<evidence type="ECO:0000256" key="5">
    <source>
        <dbReference type="ARBA" id="ARBA00010617"/>
    </source>
</evidence>
<keyword evidence="7 14" id="KW-0479">Metal-binding</keyword>
<dbReference type="InterPro" id="IPR001128">
    <property type="entry name" value="Cyt_P450"/>
</dbReference>
<evidence type="ECO:0000256" key="1">
    <source>
        <dbReference type="ARBA" id="ARBA00001971"/>
    </source>
</evidence>
<proteinExistence type="inferred from homology"/>
<evidence type="ECO:0000256" key="13">
    <source>
        <dbReference type="ARBA" id="ARBA00023136"/>
    </source>
</evidence>
<comment type="cofactor">
    <cofactor evidence="1 14">
        <name>heme</name>
        <dbReference type="ChEBI" id="CHEBI:30413"/>
    </cofactor>
</comment>
<sequence>MIVLVFIGVFAIVYYINFRRSRKRLYELAERIPGPFDYPVIGSILLTIGKDPLQLVAHLMELMHHLPSPMRAWLGPFLLVVIDRPDMVQDILNSPDCVQKPFMYDFFRLSKGLFGAPANVWRKHRKLLNTSFSPAVLKSFVPTLNAKADQFSRELADKVSGDCFDVHTLLARYTLITISSTSLGADLSVEKREVLEEYSSNAIQMFTASFERIYKAWLHPELVYRMTSAFKEEQTRLKLFKQMSRKIIDMRQAILGAKPDKTKDDQQDSDPEDKQEFPRAKVFIERLEEIACDPANNIDEDGFQQHIDTLMFGGNDTSAQALSNTLLTLGMYPDWQEKVYQEIMEIAPSGPISYEDLSKLSCMEMFLKETLRLLPITGLIARVPTKEVQAKHITVPPGAIVLIPFLKIHRDKTIWGPDAEIFNPENFLPERCAQRHPYAFIPFSQGPRNCIGMKYGWISMKILLCHVVRQYRVATDIKLSDIKLSLSLVMKLNTKHLIRLERRSGATVR</sequence>
<dbReference type="InterPro" id="IPR002401">
    <property type="entry name" value="Cyt_P450_E_grp-I"/>
</dbReference>
<reference evidence="17" key="1">
    <citation type="submission" date="2013-03" db="EMBL/GenBank/DDBJ databases">
        <title>The Genome Sequence of Anopheles minimus MINIMUS1.</title>
        <authorList>
            <consortium name="The Broad Institute Genomics Platform"/>
            <person name="Neafsey D.E."/>
            <person name="Walton C."/>
            <person name="Walker B."/>
            <person name="Young S.K."/>
            <person name="Zeng Q."/>
            <person name="Gargeya S."/>
            <person name="Fitzgerald M."/>
            <person name="Haas B."/>
            <person name="Abouelleil A."/>
            <person name="Allen A.W."/>
            <person name="Alvarado L."/>
            <person name="Arachchi H.M."/>
            <person name="Berlin A.M."/>
            <person name="Chapman S.B."/>
            <person name="Gainer-Dewar J."/>
            <person name="Goldberg J."/>
            <person name="Griggs A."/>
            <person name="Gujja S."/>
            <person name="Hansen M."/>
            <person name="Howarth C."/>
            <person name="Imamovic A."/>
            <person name="Ireland A."/>
            <person name="Larimer J."/>
            <person name="McCowan C."/>
            <person name="Murphy C."/>
            <person name="Pearson M."/>
            <person name="Poon T.W."/>
            <person name="Priest M."/>
            <person name="Roberts A."/>
            <person name="Saif S."/>
            <person name="Shea T."/>
            <person name="Sisk P."/>
            <person name="Sykes S."/>
            <person name="Wortman J."/>
            <person name="Nusbaum C."/>
            <person name="Birren B."/>
        </authorList>
    </citation>
    <scope>NUCLEOTIDE SEQUENCE [LARGE SCALE GENOMIC DNA]</scope>
    <source>
        <strain evidence="17">MINIMUS1</strain>
    </source>
</reference>
<dbReference type="Pfam" id="PF00067">
    <property type="entry name" value="p450"/>
    <property type="match status" value="1"/>
</dbReference>
<keyword evidence="6 14" id="KW-0349">Heme</keyword>
<protein>
    <submittedName>
        <fullName evidence="16">Uncharacterized protein</fullName>
    </submittedName>
</protein>
<evidence type="ECO:0000313" key="17">
    <source>
        <dbReference type="Proteomes" id="UP000075920"/>
    </source>
</evidence>
<feature type="binding site" description="axial binding residue" evidence="14">
    <location>
        <position position="450"/>
    </location>
    <ligand>
        <name>heme</name>
        <dbReference type="ChEBI" id="CHEBI:30413"/>
    </ligand>
    <ligandPart>
        <name>Fe</name>
        <dbReference type="ChEBI" id="CHEBI:18248"/>
    </ligandPart>
</feature>
<dbReference type="AlphaFoldDB" id="A0A182VYH6"/>
<comment type="subcellular location">
    <subcellularLocation>
        <location evidence="4">Endoplasmic reticulum membrane</location>
        <topology evidence="4">Peripheral membrane protein</topology>
    </subcellularLocation>
    <subcellularLocation>
        <location evidence="3">Microsome membrane</location>
        <topology evidence="3">Peripheral membrane protein</topology>
    </subcellularLocation>
</comment>
<dbReference type="GO" id="GO:0005506">
    <property type="term" value="F:iron ion binding"/>
    <property type="evidence" value="ECO:0007669"/>
    <property type="project" value="InterPro"/>
</dbReference>
<evidence type="ECO:0000256" key="8">
    <source>
        <dbReference type="ARBA" id="ARBA00022824"/>
    </source>
</evidence>
<dbReference type="GO" id="GO:0004497">
    <property type="term" value="F:monooxygenase activity"/>
    <property type="evidence" value="ECO:0007669"/>
    <property type="project" value="UniProtKB-KW"/>
</dbReference>
<keyword evidence="10 15" id="KW-0560">Oxidoreductase</keyword>
<dbReference type="PRINTS" id="PR00385">
    <property type="entry name" value="P450"/>
</dbReference>
<keyword evidence="9" id="KW-0492">Microsome</keyword>
<dbReference type="PANTHER" id="PTHR24291:SF189">
    <property type="entry name" value="CYTOCHROME P450 4C3-RELATED"/>
    <property type="match status" value="1"/>
</dbReference>
<keyword evidence="8" id="KW-0256">Endoplasmic reticulum</keyword>
<keyword evidence="17" id="KW-1185">Reference proteome</keyword>
<dbReference type="Gene3D" id="1.10.630.10">
    <property type="entry name" value="Cytochrome P450"/>
    <property type="match status" value="1"/>
</dbReference>
<keyword evidence="13" id="KW-0472">Membrane</keyword>
<dbReference type="PANTHER" id="PTHR24291">
    <property type="entry name" value="CYTOCHROME P450 FAMILY 4"/>
    <property type="match status" value="1"/>
</dbReference>
<evidence type="ECO:0000256" key="4">
    <source>
        <dbReference type="ARBA" id="ARBA00004406"/>
    </source>
</evidence>
<dbReference type="GO" id="GO:0020037">
    <property type="term" value="F:heme binding"/>
    <property type="evidence" value="ECO:0007669"/>
    <property type="project" value="InterPro"/>
</dbReference>
<dbReference type="Proteomes" id="UP000075920">
    <property type="component" value="Unassembled WGS sequence"/>
</dbReference>
<dbReference type="PRINTS" id="PR00463">
    <property type="entry name" value="EP450I"/>
</dbReference>
<comment type="similarity">
    <text evidence="5 15">Belongs to the cytochrome P450 family.</text>
</comment>
<dbReference type="EnsemblMetazoa" id="AMIN003126-RA">
    <property type="protein sequence ID" value="AMIN003126-PA"/>
    <property type="gene ID" value="AMIN003126"/>
</dbReference>
<evidence type="ECO:0000256" key="12">
    <source>
        <dbReference type="ARBA" id="ARBA00023033"/>
    </source>
</evidence>
<keyword evidence="11 14" id="KW-0408">Iron</keyword>
<dbReference type="VEuPathDB" id="VectorBase:AMIN003126"/>
<accession>A0A182VYH6</accession>
<dbReference type="GO" id="GO:0016705">
    <property type="term" value="F:oxidoreductase activity, acting on paired donors, with incorporation or reduction of molecular oxygen"/>
    <property type="evidence" value="ECO:0007669"/>
    <property type="project" value="InterPro"/>
</dbReference>
<dbReference type="InterPro" id="IPR036396">
    <property type="entry name" value="Cyt_P450_sf"/>
</dbReference>